<dbReference type="PROSITE" id="PS00080">
    <property type="entry name" value="MULTICOPPER_OXIDASE2"/>
    <property type="match status" value="1"/>
</dbReference>
<feature type="compositionally biased region" description="Polar residues" evidence="5">
    <location>
        <begin position="612"/>
        <end position="633"/>
    </location>
</feature>
<evidence type="ECO:0000256" key="3">
    <source>
        <dbReference type="ARBA" id="ARBA00023002"/>
    </source>
</evidence>
<sequence length="654" mass="70727">MGKILLLAVGALLGASLRGAGGQTTFEFTMGPVLENAFSPDCSDLVAARRYLYLVNDEMQGPTVEVNEGDTVTIRVTNNQPNQAVTLHWHGIHQMGTPYSDGVAYVTQCPLGAFQEQEFEFVAYPPGTHFWHAHNSMQMADGLAGLFIVHPKDPEPFTYDEERLLFLQDFYHVSGDVQRVGLDSFPFVWVGNPHSMLINGKGVTSTCEGADSDTPGCLDTCSDTLSLLEQIQVEEGKTYRIRIVNSASLIMFNVAIQGHNFTVVEAEGTHLEPFETDNLDISPGQRYSILLTADQPAGSYLIETTARERNVDAVGRAVLVYSGTDPELPTERPDHPEWNDAEAGPELEAKLKTLDPENYATASVLQAEVDRRFVMVGTQAEVVDESSGEAVLLRWAVNNISNIPEPEPLIGKAYEDATTLGWPTDLHGTTELSAVPPVAWNYTGLVDASEGGPGRVLGSQEPLILRFEEGEVVELVLQNARALNGVAEFHPWHLHGHSFWVVGHGQGTYDPEVDVPNYNLVNPVRRDTVTLWPLEWVALRFEANNPGVWEFHCHLLSHAVMGMGLSVVVQPDAVDAPPESVTSCMDHSLQSVDSDDEGDSPTVAPSVGEPTASPNPTGLSDPTAGPTGSTSFGANDAAPGMMGLGLAALGWLLA</sequence>
<dbReference type="InterPro" id="IPR001117">
    <property type="entry name" value="Cu-oxidase_2nd"/>
</dbReference>
<feature type="domain" description="Plastocyanin-like" evidence="7">
    <location>
        <begin position="162"/>
        <end position="323"/>
    </location>
</feature>
<keyword evidence="6" id="KW-0732">Signal</keyword>
<evidence type="ECO:0000259" key="7">
    <source>
        <dbReference type="Pfam" id="PF00394"/>
    </source>
</evidence>
<evidence type="ECO:0000256" key="2">
    <source>
        <dbReference type="ARBA" id="ARBA00022723"/>
    </source>
</evidence>
<feature type="region of interest" description="Disordered" evidence="5">
    <location>
        <begin position="589"/>
        <end position="636"/>
    </location>
</feature>
<protein>
    <recommendedName>
        <fullName evidence="11">Laccase</fullName>
    </recommendedName>
</protein>
<dbReference type="Pfam" id="PF00394">
    <property type="entry name" value="Cu-oxidase"/>
    <property type="match status" value="1"/>
</dbReference>
<evidence type="ECO:0000256" key="1">
    <source>
        <dbReference type="ARBA" id="ARBA00010609"/>
    </source>
</evidence>
<dbReference type="InterPro" id="IPR011706">
    <property type="entry name" value="Cu-oxidase_C"/>
</dbReference>
<evidence type="ECO:0008006" key="11">
    <source>
        <dbReference type="Google" id="ProtNLM"/>
    </source>
</evidence>
<dbReference type="FunFam" id="2.60.40.420:FF:000045">
    <property type="entry name" value="Laccase 2"/>
    <property type="match status" value="1"/>
</dbReference>
<keyword evidence="4" id="KW-0186">Copper</keyword>
<dbReference type="Pfam" id="PF07731">
    <property type="entry name" value="Cu-oxidase_2"/>
    <property type="match status" value="1"/>
</dbReference>
<keyword evidence="2" id="KW-0479">Metal-binding</keyword>
<evidence type="ECO:0000313" key="10">
    <source>
        <dbReference type="EMBL" id="CAD9279148.1"/>
    </source>
</evidence>
<dbReference type="Gene3D" id="2.60.40.420">
    <property type="entry name" value="Cupredoxins - blue copper proteins"/>
    <property type="match status" value="3"/>
</dbReference>
<comment type="similarity">
    <text evidence="1">Belongs to the multicopper oxidase family.</text>
</comment>
<dbReference type="PANTHER" id="PTHR11709">
    <property type="entry name" value="MULTI-COPPER OXIDASE"/>
    <property type="match status" value="1"/>
</dbReference>
<feature type="domain" description="Plastocyanin-like" evidence="9">
    <location>
        <begin position="48"/>
        <end position="153"/>
    </location>
</feature>
<evidence type="ECO:0000256" key="6">
    <source>
        <dbReference type="SAM" id="SignalP"/>
    </source>
</evidence>
<proteinExistence type="inferred from homology"/>
<reference evidence="10" key="1">
    <citation type="submission" date="2021-01" db="EMBL/GenBank/DDBJ databases">
        <authorList>
            <person name="Corre E."/>
            <person name="Pelletier E."/>
            <person name="Niang G."/>
            <person name="Scheremetjew M."/>
            <person name="Finn R."/>
            <person name="Kale V."/>
            <person name="Holt S."/>
            <person name="Cochrane G."/>
            <person name="Meng A."/>
            <person name="Brown T."/>
            <person name="Cohen L."/>
        </authorList>
    </citation>
    <scope>NUCLEOTIDE SEQUENCE</scope>
    <source>
        <strain evidence="10">CCMP 410</strain>
    </source>
</reference>
<name>A0A7S1UUP5_9STRA</name>
<evidence type="ECO:0000259" key="9">
    <source>
        <dbReference type="Pfam" id="PF07732"/>
    </source>
</evidence>
<dbReference type="EMBL" id="HBGK01015907">
    <property type="protein sequence ID" value="CAD9279148.1"/>
    <property type="molecule type" value="Transcribed_RNA"/>
</dbReference>
<dbReference type="Pfam" id="PF07732">
    <property type="entry name" value="Cu-oxidase_3"/>
    <property type="match status" value="1"/>
</dbReference>
<organism evidence="10">
    <name type="scientific">Grammatophora oceanica</name>
    <dbReference type="NCBI Taxonomy" id="210454"/>
    <lineage>
        <taxon>Eukaryota</taxon>
        <taxon>Sar</taxon>
        <taxon>Stramenopiles</taxon>
        <taxon>Ochrophyta</taxon>
        <taxon>Bacillariophyta</taxon>
        <taxon>Fragilariophyceae</taxon>
        <taxon>Fragilariophycidae</taxon>
        <taxon>Rhabdonematales</taxon>
        <taxon>Grammatophoraceae</taxon>
        <taxon>Grammatophora</taxon>
    </lineage>
</organism>
<dbReference type="InterPro" id="IPR033138">
    <property type="entry name" value="Cu_oxidase_CS"/>
</dbReference>
<dbReference type="AlphaFoldDB" id="A0A7S1UUP5"/>
<dbReference type="InterPro" id="IPR002355">
    <property type="entry name" value="Cu_oxidase_Cu_BS"/>
</dbReference>
<dbReference type="PANTHER" id="PTHR11709:SF394">
    <property type="entry name" value="FI03373P-RELATED"/>
    <property type="match status" value="1"/>
</dbReference>
<dbReference type="PROSITE" id="PS00079">
    <property type="entry name" value="MULTICOPPER_OXIDASE1"/>
    <property type="match status" value="1"/>
</dbReference>
<evidence type="ECO:0000256" key="5">
    <source>
        <dbReference type="SAM" id="MobiDB-lite"/>
    </source>
</evidence>
<dbReference type="InterPro" id="IPR008972">
    <property type="entry name" value="Cupredoxin"/>
</dbReference>
<dbReference type="SUPFAM" id="SSF49503">
    <property type="entry name" value="Cupredoxins"/>
    <property type="match status" value="3"/>
</dbReference>
<gene>
    <name evidence="10" type="ORF">GOCE00092_LOCUS8057</name>
</gene>
<keyword evidence="3" id="KW-0560">Oxidoreductase</keyword>
<dbReference type="GO" id="GO:0005507">
    <property type="term" value="F:copper ion binding"/>
    <property type="evidence" value="ECO:0007669"/>
    <property type="project" value="InterPro"/>
</dbReference>
<dbReference type="InterPro" id="IPR045087">
    <property type="entry name" value="Cu-oxidase_fam"/>
</dbReference>
<evidence type="ECO:0000259" key="8">
    <source>
        <dbReference type="Pfam" id="PF07731"/>
    </source>
</evidence>
<feature type="domain" description="Plastocyanin-like" evidence="8">
    <location>
        <begin position="459"/>
        <end position="572"/>
    </location>
</feature>
<dbReference type="GO" id="GO:0016491">
    <property type="term" value="F:oxidoreductase activity"/>
    <property type="evidence" value="ECO:0007669"/>
    <property type="project" value="UniProtKB-KW"/>
</dbReference>
<feature type="chain" id="PRO_5030734487" description="Laccase" evidence="6">
    <location>
        <begin position="23"/>
        <end position="654"/>
    </location>
</feature>
<feature type="signal peptide" evidence="6">
    <location>
        <begin position="1"/>
        <end position="22"/>
    </location>
</feature>
<accession>A0A7S1UUP5</accession>
<dbReference type="CDD" id="cd04205">
    <property type="entry name" value="CuRO_2_LCC_like"/>
    <property type="match status" value="1"/>
</dbReference>
<evidence type="ECO:0000256" key="4">
    <source>
        <dbReference type="ARBA" id="ARBA00023008"/>
    </source>
</evidence>
<dbReference type="InterPro" id="IPR011707">
    <property type="entry name" value="Cu-oxidase-like_N"/>
</dbReference>